<reference evidence="14" key="1">
    <citation type="submission" date="2022-08" db="EMBL/GenBank/DDBJ databases">
        <title>Novel sulphate-reducing endosymbionts in the free-living metamonad Anaeramoeba.</title>
        <authorList>
            <person name="Jerlstrom-Hultqvist J."/>
            <person name="Cepicka I."/>
            <person name="Gallot-Lavallee L."/>
            <person name="Salas-Leiva D."/>
            <person name="Curtis B.A."/>
            <person name="Zahonova K."/>
            <person name="Pipaliya S."/>
            <person name="Dacks J."/>
            <person name="Roger A.J."/>
        </authorList>
    </citation>
    <scope>NUCLEOTIDE SEQUENCE</scope>
    <source>
        <strain evidence="14">Busselton2</strain>
    </source>
</reference>
<evidence type="ECO:0000256" key="7">
    <source>
        <dbReference type="ARBA" id="ARBA00022786"/>
    </source>
</evidence>
<keyword evidence="4" id="KW-0479">Metal-binding</keyword>
<evidence type="ECO:0000313" key="14">
    <source>
        <dbReference type="EMBL" id="KAJ3428950.1"/>
    </source>
</evidence>
<dbReference type="InterPro" id="IPR001841">
    <property type="entry name" value="Znf_RING"/>
</dbReference>
<dbReference type="Gene3D" id="3.30.40.10">
    <property type="entry name" value="Zinc/RING finger domain, C3HC4 (zinc finger)"/>
    <property type="match status" value="1"/>
</dbReference>
<evidence type="ECO:0000259" key="13">
    <source>
        <dbReference type="PROSITE" id="PS51873"/>
    </source>
</evidence>
<dbReference type="SUPFAM" id="SSF57850">
    <property type="entry name" value="RING/U-box"/>
    <property type="match status" value="3"/>
</dbReference>
<comment type="caution">
    <text evidence="14">The sequence shown here is derived from an EMBL/GenBank/DDBJ whole genome shotgun (WGS) entry which is preliminary data.</text>
</comment>
<dbReference type="PANTHER" id="PTHR11685">
    <property type="entry name" value="RBR FAMILY RING FINGER AND IBR DOMAIN-CONTAINING"/>
    <property type="match status" value="1"/>
</dbReference>
<keyword evidence="8" id="KW-0862">Zinc</keyword>
<evidence type="ECO:0000256" key="9">
    <source>
        <dbReference type="PROSITE-ProRule" id="PRU00175"/>
    </source>
</evidence>
<dbReference type="GO" id="GO:0016567">
    <property type="term" value="P:protein ubiquitination"/>
    <property type="evidence" value="ECO:0007669"/>
    <property type="project" value="InterPro"/>
</dbReference>
<accession>A0AAV7YLU2</accession>
<keyword evidence="7" id="KW-0833">Ubl conjugation pathway</keyword>
<organism evidence="14 15">
    <name type="scientific">Anaeramoeba flamelloides</name>
    <dbReference type="NCBI Taxonomy" id="1746091"/>
    <lineage>
        <taxon>Eukaryota</taxon>
        <taxon>Metamonada</taxon>
        <taxon>Anaeramoebidae</taxon>
        <taxon>Anaeramoeba</taxon>
    </lineage>
</organism>
<name>A0AAV7YLU2_9EUKA</name>
<dbReference type="PROSITE" id="PS50089">
    <property type="entry name" value="ZF_RING_2"/>
    <property type="match status" value="1"/>
</dbReference>
<evidence type="ECO:0000256" key="11">
    <source>
        <dbReference type="SAM" id="MobiDB-lite"/>
    </source>
</evidence>
<keyword evidence="3 14" id="KW-0808">Transferase</keyword>
<dbReference type="EMBL" id="JANTQA010000057">
    <property type="protein sequence ID" value="KAJ3428950.1"/>
    <property type="molecule type" value="Genomic_DNA"/>
</dbReference>
<keyword evidence="5" id="KW-0677">Repeat</keyword>
<dbReference type="Pfam" id="PF22191">
    <property type="entry name" value="IBR_1"/>
    <property type="match status" value="1"/>
</dbReference>
<evidence type="ECO:0000256" key="3">
    <source>
        <dbReference type="ARBA" id="ARBA00022679"/>
    </source>
</evidence>
<evidence type="ECO:0000256" key="5">
    <source>
        <dbReference type="ARBA" id="ARBA00022737"/>
    </source>
</evidence>
<evidence type="ECO:0000256" key="8">
    <source>
        <dbReference type="ARBA" id="ARBA00022833"/>
    </source>
</evidence>
<dbReference type="GO" id="GO:0061630">
    <property type="term" value="F:ubiquitin protein ligase activity"/>
    <property type="evidence" value="ECO:0007669"/>
    <property type="project" value="UniProtKB-EC"/>
</dbReference>
<feature type="region of interest" description="Disordered" evidence="11">
    <location>
        <begin position="179"/>
        <end position="220"/>
    </location>
</feature>
<dbReference type="Gene3D" id="1.20.120.1750">
    <property type="match status" value="1"/>
</dbReference>
<dbReference type="GO" id="GO:0008270">
    <property type="term" value="F:zinc ion binding"/>
    <property type="evidence" value="ECO:0007669"/>
    <property type="project" value="UniProtKB-KW"/>
</dbReference>
<dbReference type="InterPro" id="IPR031127">
    <property type="entry name" value="E3_UB_ligase_RBR"/>
</dbReference>
<evidence type="ECO:0000256" key="1">
    <source>
        <dbReference type="ARBA" id="ARBA00001798"/>
    </source>
</evidence>
<evidence type="ECO:0000256" key="4">
    <source>
        <dbReference type="ARBA" id="ARBA00022723"/>
    </source>
</evidence>
<dbReference type="InterPro" id="IPR013083">
    <property type="entry name" value="Znf_RING/FYVE/PHD"/>
</dbReference>
<feature type="domain" description="RING-type" evidence="12">
    <location>
        <begin position="326"/>
        <end position="371"/>
    </location>
</feature>
<dbReference type="Pfam" id="PF01485">
    <property type="entry name" value="IBR"/>
    <property type="match status" value="1"/>
</dbReference>
<dbReference type="PROSITE" id="PS51873">
    <property type="entry name" value="TRIAD"/>
    <property type="match status" value="1"/>
</dbReference>
<dbReference type="InterPro" id="IPR002867">
    <property type="entry name" value="IBR_dom"/>
</dbReference>
<keyword evidence="6 9" id="KW-0863">Zinc-finger</keyword>
<feature type="coiled-coil region" evidence="10">
    <location>
        <begin position="265"/>
        <end position="313"/>
    </location>
</feature>
<dbReference type="Proteomes" id="UP001146793">
    <property type="component" value="Unassembled WGS sequence"/>
</dbReference>
<dbReference type="SMART" id="SM00647">
    <property type="entry name" value="IBR"/>
    <property type="match status" value="2"/>
</dbReference>
<dbReference type="Gene3D" id="2.20.25.20">
    <property type="match status" value="1"/>
</dbReference>
<evidence type="ECO:0000259" key="12">
    <source>
        <dbReference type="PROSITE" id="PS50089"/>
    </source>
</evidence>
<keyword evidence="10" id="KW-0175">Coiled coil</keyword>
<evidence type="ECO:0000256" key="6">
    <source>
        <dbReference type="ARBA" id="ARBA00022771"/>
    </source>
</evidence>
<feature type="compositionally biased region" description="Basic and acidic residues" evidence="11">
    <location>
        <begin position="197"/>
        <end position="220"/>
    </location>
</feature>
<dbReference type="InterPro" id="IPR044066">
    <property type="entry name" value="TRIAD_supradom"/>
</dbReference>
<gene>
    <name evidence="14" type="ORF">M0812_24289</name>
</gene>
<feature type="domain" description="RING-type" evidence="13">
    <location>
        <begin position="322"/>
        <end position="550"/>
    </location>
</feature>
<sequence>MNLYQNKFELPLKLTRENSKLSRILSLEAGLLLMDEVQVEDMGDHLKTVISTKLSEEENEHNLWTKLNRYRSFLYSIGNRRKIKIADKSFEDTLSTVVDLSYSHISSLALFENGDDCFLIFLRRELPLLLFEPLAFGNEKKKANEKDETICPMRFTTFDYAEDLCQYLIERSECLQNGNEKKKGNGKGKGKGNGNDLEIKIEKEKGNQEKKEKNKLKEKNKKKEENGLYVSILIRQDRLNDESLVGKMQGGWEVIPFDPQTIREELDLSNELERLNTEKDDLDSNVSLAIEQNEELKKQNSEYEKCIIKFENEIERLEPIYGKFTCCICYMEKSNQDIVLTECCEHKTCMDCMKGYAEHQIKSSQIPIKCPGYKCEIDLNGEQLLGCLPIQPNLFDKFKEFSLKVYLAKNNNNTVLCPNPKCQKETLVEGDILYFSCNYCGRVSCLKCETEYHWGMTCEEYQEKLEKEKIERVQLDKKNQQNNQASEDWINQNTKKCVGCNAVILKNKGCNHMTCTQCKSHFCFECGEIISNNDTKTNVNQRVHDHYKTGKCVYFTEDMVKN</sequence>
<evidence type="ECO:0000313" key="15">
    <source>
        <dbReference type="Proteomes" id="UP001146793"/>
    </source>
</evidence>
<evidence type="ECO:0000256" key="2">
    <source>
        <dbReference type="ARBA" id="ARBA00012251"/>
    </source>
</evidence>
<dbReference type="CDD" id="cd20335">
    <property type="entry name" value="BRcat_RBR"/>
    <property type="match status" value="1"/>
</dbReference>
<dbReference type="AlphaFoldDB" id="A0AAV7YLU2"/>
<proteinExistence type="predicted"/>
<protein>
    <recommendedName>
        <fullName evidence="2">RBR-type E3 ubiquitin transferase</fullName>
        <ecNumber evidence="2">2.3.2.31</ecNumber>
    </recommendedName>
</protein>
<comment type="catalytic activity">
    <reaction evidence="1">
        <text>[E2 ubiquitin-conjugating enzyme]-S-ubiquitinyl-L-cysteine + [acceptor protein]-L-lysine = [E2 ubiquitin-conjugating enzyme]-L-cysteine + [acceptor protein]-N(6)-ubiquitinyl-L-lysine.</text>
        <dbReference type="EC" id="2.3.2.31"/>
    </reaction>
</comment>
<evidence type="ECO:0000256" key="10">
    <source>
        <dbReference type="SAM" id="Coils"/>
    </source>
</evidence>
<dbReference type="EC" id="2.3.2.31" evidence="2"/>